<dbReference type="AlphaFoldDB" id="A0A7R9KAM1"/>
<dbReference type="GO" id="GO:0004879">
    <property type="term" value="F:nuclear receptor activity"/>
    <property type="evidence" value="ECO:0007669"/>
    <property type="project" value="TreeGrafter"/>
</dbReference>
<dbReference type="GO" id="GO:0030154">
    <property type="term" value="P:cell differentiation"/>
    <property type="evidence" value="ECO:0007669"/>
    <property type="project" value="TreeGrafter"/>
</dbReference>
<protein>
    <recommendedName>
        <fullName evidence="13">Nuclear receptor domain-containing protein</fullName>
    </recommendedName>
</protein>
<dbReference type="OrthoDB" id="10432011at2759"/>
<evidence type="ECO:0000256" key="4">
    <source>
        <dbReference type="ARBA" id="ARBA00023015"/>
    </source>
</evidence>
<feature type="domain" description="NR LBD" evidence="10">
    <location>
        <begin position="170"/>
        <end position="317"/>
    </location>
</feature>
<reference evidence="11" key="1">
    <citation type="submission" date="2020-11" db="EMBL/GenBank/DDBJ databases">
        <authorList>
            <person name="Tran Van P."/>
        </authorList>
    </citation>
    <scope>NUCLEOTIDE SEQUENCE</scope>
</reference>
<dbReference type="EMBL" id="OC854579">
    <property type="protein sequence ID" value="CAD7619521.1"/>
    <property type="molecule type" value="Genomic_DNA"/>
</dbReference>
<keyword evidence="12" id="KW-1185">Reference proteome</keyword>
<organism evidence="11">
    <name type="scientific">Medioppia subpectinata</name>
    <dbReference type="NCBI Taxonomy" id="1979941"/>
    <lineage>
        <taxon>Eukaryota</taxon>
        <taxon>Metazoa</taxon>
        <taxon>Ecdysozoa</taxon>
        <taxon>Arthropoda</taxon>
        <taxon>Chelicerata</taxon>
        <taxon>Arachnida</taxon>
        <taxon>Acari</taxon>
        <taxon>Acariformes</taxon>
        <taxon>Sarcoptiformes</taxon>
        <taxon>Oribatida</taxon>
        <taxon>Brachypylina</taxon>
        <taxon>Oppioidea</taxon>
        <taxon>Oppiidae</taxon>
        <taxon>Medioppia</taxon>
    </lineage>
</organism>
<accession>A0A7R9KAM1</accession>
<evidence type="ECO:0000256" key="2">
    <source>
        <dbReference type="ARBA" id="ARBA00022771"/>
    </source>
</evidence>
<dbReference type="SMART" id="SM00399">
    <property type="entry name" value="ZnF_C4"/>
    <property type="match status" value="1"/>
</dbReference>
<keyword evidence="5" id="KW-0238">DNA-binding</keyword>
<dbReference type="EMBL" id="CAJPIZ010000004">
    <property type="protein sequence ID" value="CAG2099951.1"/>
    <property type="molecule type" value="Genomic_DNA"/>
</dbReference>
<dbReference type="Proteomes" id="UP000759131">
    <property type="component" value="Unassembled WGS sequence"/>
</dbReference>
<dbReference type="Gene3D" id="1.10.565.10">
    <property type="entry name" value="Retinoid X Receptor"/>
    <property type="match status" value="1"/>
</dbReference>
<dbReference type="GO" id="GO:0000122">
    <property type="term" value="P:negative regulation of transcription by RNA polymerase II"/>
    <property type="evidence" value="ECO:0007669"/>
    <property type="project" value="TreeGrafter"/>
</dbReference>
<dbReference type="PROSITE" id="PS51843">
    <property type="entry name" value="NR_LBD"/>
    <property type="match status" value="1"/>
</dbReference>
<evidence type="ECO:0000256" key="5">
    <source>
        <dbReference type="ARBA" id="ARBA00023125"/>
    </source>
</evidence>
<keyword evidence="8" id="KW-0539">Nucleus</keyword>
<keyword evidence="4" id="KW-0805">Transcription regulation</keyword>
<dbReference type="SUPFAM" id="SSF57716">
    <property type="entry name" value="Glucocorticoid receptor-like (DNA-binding domain)"/>
    <property type="match status" value="1"/>
</dbReference>
<keyword evidence="3" id="KW-0862">Zinc</keyword>
<evidence type="ECO:0000256" key="7">
    <source>
        <dbReference type="ARBA" id="ARBA00023170"/>
    </source>
</evidence>
<dbReference type="GO" id="GO:0045944">
    <property type="term" value="P:positive regulation of transcription by RNA polymerase II"/>
    <property type="evidence" value="ECO:0007669"/>
    <property type="project" value="TreeGrafter"/>
</dbReference>
<evidence type="ECO:0000256" key="1">
    <source>
        <dbReference type="ARBA" id="ARBA00022723"/>
    </source>
</evidence>
<proteinExistence type="predicted"/>
<keyword evidence="6" id="KW-0804">Transcription</keyword>
<evidence type="ECO:0008006" key="13">
    <source>
        <dbReference type="Google" id="ProtNLM"/>
    </source>
</evidence>
<evidence type="ECO:0000259" key="10">
    <source>
        <dbReference type="PROSITE" id="PS51843"/>
    </source>
</evidence>
<dbReference type="InterPro" id="IPR001628">
    <property type="entry name" value="Znf_hrmn_rcpt"/>
</dbReference>
<dbReference type="PRINTS" id="PR00047">
    <property type="entry name" value="STROIDFINGER"/>
</dbReference>
<dbReference type="InterPro" id="IPR035500">
    <property type="entry name" value="NHR-like_dom_sf"/>
</dbReference>
<dbReference type="InterPro" id="IPR013088">
    <property type="entry name" value="Znf_NHR/GATA"/>
</dbReference>
<dbReference type="PRINTS" id="PR00398">
    <property type="entry name" value="STRDHORMONER"/>
</dbReference>
<evidence type="ECO:0000256" key="3">
    <source>
        <dbReference type="ARBA" id="ARBA00022833"/>
    </source>
</evidence>
<evidence type="ECO:0000259" key="9">
    <source>
        <dbReference type="PROSITE" id="PS51030"/>
    </source>
</evidence>
<gene>
    <name evidence="11" type="ORF">OSB1V03_LOCUS22</name>
</gene>
<dbReference type="PANTHER" id="PTHR24082">
    <property type="entry name" value="NUCLEAR HORMONE RECEPTOR"/>
    <property type="match status" value="1"/>
</dbReference>
<evidence type="ECO:0000313" key="12">
    <source>
        <dbReference type="Proteomes" id="UP000759131"/>
    </source>
</evidence>
<dbReference type="SUPFAM" id="SSF48508">
    <property type="entry name" value="Nuclear receptor ligand-binding domain"/>
    <property type="match status" value="1"/>
</dbReference>
<dbReference type="PANTHER" id="PTHR24082:SF283">
    <property type="entry name" value="NUCLEAR HORMONE RECEPTOR HR96"/>
    <property type="match status" value="1"/>
</dbReference>
<keyword evidence="7" id="KW-0675">Receptor</keyword>
<evidence type="ECO:0000256" key="8">
    <source>
        <dbReference type="ARBA" id="ARBA00023242"/>
    </source>
</evidence>
<dbReference type="Gene3D" id="3.30.50.10">
    <property type="entry name" value="Erythroid Transcription Factor GATA-1, subunit A"/>
    <property type="match status" value="1"/>
</dbReference>
<evidence type="ECO:0000256" key="6">
    <source>
        <dbReference type="ARBA" id="ARBA00023163"/>
    </source>
</evidence>
<keyword evidence="1" id="KW-0479">Metal-binding</keyword>
<dbReference type="GO" id="GO:0008270">
    <property type="term" value="F:zinc ion binding"/>
    <property type="evidence" value="ECO:0007669"/>
    <property type="project" value="UniProtKB-KW"/>
</dbReference>
<dbReference type="GO" id="GO:0000978">
    <property type="term" value="F:RNA polymerase II cis-regulatory region sequence-specific DNA binding"/>
    <property type="evidence" value="ECO:0007669"/>
    <property type="project" value="TreeGrafter"/>
</dbReference>
<dbReference type="InterPro" id="IPR050234">
    <property type="entry name" value="Nuclear_hormone_rcpt_NR1"/>
</dbReference>
<feature type="domain" description="Nuclear receptor" evidence="9">
    <location>
        <begin position="1"/>
        <end position="67"/>
    </location>
</feature>
<dbReference type="InterPro" id="IPR000536">
    <property type="entry name" value="Nucl_hrmn_rcpt_lig-bd"/>
</dbReference>
<dbReference type="InterPro" id="IPR001723">
    <property type="entry name" value="Nuclear_hrmn_rcpt"/>
</dbReference>
<dbReference type="Pfam" id="PF00105">
    <property type="entry name" value="zf-C4"/>
    <property type="match status" value="1"/>
</dbReference>
<sequence>MLSYNFNVLTCSSCKAFFRRNALKDGNALKCPFSGNCDLTYLTRKFCQKCRLNKCFALGMKKDLILPERELQLRKERRIRKKLDLKLNKNNDQKSCNSSSDETQDISGSDCDILDQFLFNNTISDEDIEAQVMDIETCLTSTAAKVCESVTPIVSINRPITDYNNNFNAIEGNRLTELLSASNSLKISYGSVVSVADTYIDAMSALCCNVEEMVIKSIEMSKNISLFSELCVNDQISLMKYGSIQVTYLRNITGFDPNTNQLTVPDEDPSQSVLVDLNAIKCTKLYVFEACMTAIILFDPSRPNLQHRKLVKTCTKN</sequence>
<dbReference type="PROSITE" id="PS51030">
    <property type="entry name" value="NUCLEAR_REC_DBD_2"/>
    <property type="match status" value="1"/>
</dbReference>
<evidence type="ECO:0000313" key="11">
    <source>
        <dbReference type="EMBL" id="CAD7619521.1"/>
    </source>
</evidence>
<name>A0A7R9KAM1_9ACAR</name>
<keyword evidence="2" id="KW-0863">Zinc-finger</keyword>